<sequence length="83" mass="9731">MTEYNLNQKFTTYDQDNDEDVKNCAEAYKGAWWFKSCKGPNPLALYSKNERSSELSSMSWNGWTPIKTIQMLIRPKPQQLNHI</sequence>
<dbReference type="Pfam" id="PF00147">
    <property type="entry name" value="Fibrinogen_C"/>
    <property type="match status" value="1"/>
</dbReference>
<proteinExistence type="predicted"/>
<dbReference type="SMR" id="A0A0Q9X500"/>
<name>A0A0Q9X500_DROWI</name>
<dbReference type="GO" id="GO:0005615">
    <property type="term" value="C:extracellular space"/>
    <property type="evidence" value="ECO:0007669"/>
    <property type="project" value="TreeGrafter"/>
</dbReference>
<dbReference type="SUPFAM" id="SSF56496">
    <property type="entry name" value="Fibrinogen C-terminal domain-like"/>
    <property type="match status" value="1"/>
</dbReference>
<evidence type="ECO:0000259" key="1">
    <source>
        <dbReference type="PROSITE" id="PS51406"/>
    </source>
</evidence>
<gene>
    <name evidence="2" type="primary">Dwil\GK27190</name>
    <name evidence="2" type="ORF">Dwil_GK27190</name>
</gene>
<keyword evidence="3" id="KW-1185">Reference proteome</keyword>
<feature type="domain" description="Fibrinogen C-terminal" evidence="1">
    <location>
        <begin position="1"/>
        <end position="77"/>
    </location>
</feature>
<dbReference type="InterPro" id="IPR014716">
    <property type="entry name" value="Fibrinogen_a/b/g_C_1"/>
</dbReference>
<dbReference type="PANTHER" id="PTHR19143:SF327">
    <property type="entry name" value="FI21813P1-RELATED"/>
    <property type="match status" value="1"/>
</dbReference>
<dbReference type="InParanoid" id="A0A0Q9X500"/>
<dbReference type="InterPro" id="IPR050373">
    <property type="entry name" value="Fibrinogen_C-term_domain"/>
</dbReference>
<evidence type="ECO:0000313" key="2">
    <source>
        <dbReference type="EMBL" id="KRF99904.1"/>
    </source>
</evidence>
<dbReference type="KEGG" id="dwi:26529192"/>
<dbReference type="Gene3D" id="3.90.215.10">
    <property type="entry name" value="Gamma Fibrinogen, chain A, domain 1"/>
    <property type="match status" value="1"/>
</dbReference>
<dbReference type="EMBL" id="CH964272">
    <property type="protein sequence ID" value="KRF99904.1"/>
    <property type="molecule type" value="Genomic_DNA"/>
</dbReference>
<dbReference type="Proteomes" id="UP000007798">
    <property type="component" value="Unassembled WGS sequence"/>
</dbReference>
<dbReference type="PROSITE" id="PS51406">
    <property type="entry name" value="FIBRINOGEN_C_2"/>
    <property type="match status" value="1"/>
</dbReference>
<dbReference type="InterPro" id="IPR002181">
    <property type="entry name" value="Fibrinogen_a/b/g_C_dom"/>
</dbReference>
<dbReference type="PANTHER" id="PTHR19143">
    <property type="entry name" value="FIBRINOGEN/TENASCIN/ANGIOPOEITIN"/>
    <property type="match status" value="1"/>
</dbReference>
<protein>
    <recommendedName>
        <fullName evidence="1">Fibrinogen C-terminal domain-containing protein</fullName>
    </recommendedName>
</protein>
<evidence type="ECO:0000313" key="3">
    <source>
        <dbReference type="Proteomes" id="UP000007798"/>
    </source>
</evidence>
<dbReference type="OrthoDB" id="6145874at2759"/>
<dbReference type="InterPro" id="IPR036056">
    <property type="entry name" value="Fibrinogen-like_C"/>
</dbReference>
<dbReference type="AlphaFoldDB" id="A0A0Q9X500"/>
<organism evidence="2 3">
    <name type="scientific">Drosophila willistoni</name>
    <name type="common">Fruit fly</name>
    <dbReference type="NCBI Taxonomy" id="7260"/>
    <lineage>
        <taxon>Eukaryota</taxon>
        <taxon>Metazoa</taxon>
        <taxon>Ecdysozoa</taxon>
        <taxon>Arthropoda</taxon>
        <taxon>Hexapoda</taxon>
        <taxon>Insecta</taxon>
        <taxon>Pterygota</taxon>
        <taxon>Neoptera</taxon>
        <taxon>Endopterygota</taxon>
        <taxon>Diptera</taxon>
        <taxon>Brachycera</taxon>
        <taxon>Muscomorpha</taxon>
        <taxon>Ephydroidea</taxon>
        <taxon>Drosophilidae</taxon>
        <taxon>Drosophila</taxon>
        <taxon>Sophophora</taxon>
    </lineage>
</organism>
<accession>A0A0Q9X500</accession>
<reference evidence="2 3" key="1">
    <citation type="journal article" date="2007" name="Nature">
        <title>Evolution of genes and genomes on the Drosophila phylogeny.</title>
        <authorList>
            <consortium name="Drosophila 12 Genomes Consortium"/>
            <person name="Clark A.G."/>
            <person name="Eisen M.B."/>
            <person name="Smith D.R."/>
            <person name="Bergman C.M."/>
            <person name="Oliver B."/>
            <person name="Markow T.A."/>
            <person name="Kaufman T.C."/>
            <person name="Kellis M."/>
            <person name="Gelbart W."/>
            <person name="Iyer V.N."/>
            <person name="Pollard D.A."/>
            <person name="Sackton T.B."/>
            <person name="Larracuente A.M."/>
            <person name="Singh N.D."/>
            <person name="Abad J.P."/>
            <person name="Abt D.N."/>
            <person name="Adryan B."/>
            <person name="Aguade M."/>
            <person name="Akashi H."/>
            <person name="Anderson W.W."/>
            <person name="Aquadro C.F."/>
            <person name="Ardell D.H."/>
            <person name="Arguello R."/>
            <person name="Artieri C.G."/>
            <person name="Barbash D.A."/>
            <person name="Barker D."/>
            <person name="Barsanti P."/>
            <person name="Batterham P."/>
            <person name="Batzoglou S."/>
            <person name="Begun D."/>
            <person name="Bhutkar A."/>
            <person name="Blanco E."/>
            <person name="Bosak S.A."/>
            <person name="Bradley R.K."/>
            <person name="Brand A.D."/>
            <person name="Brent M.R."/>
            <person name="Brooks A.N."/>
            <person name="Brown R.H."/>
            <person name="Butlin R.K."/>
            <person name="Caggese C."/>
            <person name="Calvi B.R."/>
            <person name="Bernardo de Carvalho A."/>
            <person name="Caspi A."/>
            <person name="Castrezana S."/>
            <person name="Celniker S.E."/>
            <person name="Chang J.L."/>
            <person name="Chapple C."/>
            <person name="Chatterji S."/>
            <person name="Chinwalla A."/>
            <person name="Civetta A."/>
            <person name="Clifton S.W."/>
            <person name="Comeron J.M."/>
            <person name="Costello J.C."/>
            <person name="Coyne J.A."/>
            <person name="Daub J."/>
            <person name="David R.G."/>
            <person name="Delcher A.L."/>
            <person name="Delehaunty K."/>
            <person name="Do C.B."/>
            <person name="Ebling H."/>
            <person name="Edwards K."/>
            <person name="Eickbush T."/>
            <person name="Evans J.D."/>
            <person name="Filipski A."/>
            <person name="Findeiss S."/>
            <person name="Freyhult E."/>
            <person name="Fulton L."/>
            <person name="Fulton R."/>
            <person name="Garcia A.C."/>
            <person name="Gardiner A."/>
            <person name="Garfield D.A."/>
            <person name="Garvin B.E."/>
            <person name="Gibson G."/>
            <person name="Gilbert D."/>
            <person name="Gnerre S."/>
            <person name="Godfrey J."/>
            <person name="Good R."/>
            <person name="Gotea V."/>
            <person name="Gravely B."/>
            <person name="Greenberg A.J."/>
            <person name="Griffiths-Jones S."/>
            <person name="Gross S."/>
            <person name="Guigo R."/>
            <person name="Gustafson E.A."/>
            <person name="Haerty W."/>
            <person name="Hahn M.W."/>
            <person name="Halligan D.L."/>
            <person name="Halpern A.L."/>
            <person name="Halter G.M."/>
            <person name="Han M.V."/>
            <person name="Heger A."/>
            <person name="Hillier L."/>
            <person name="Hinrichs A.S."/>
            <person name="Holmes I."/>
            <person name="Hoskins R.A."/>
            <person name="Hubisz M.J."/>
            <person name="Hultmark D."/>
            <person name="Huntley M.A."/>
            <person name="Jaffe D.B."/>
            <person name="Jagadeeshan S."/>
            <person name="Jeck W.R."/>
            <person name="Johnson J."/>
            <person name="Jones C.D."/>
            <person name="Jordan W.C."/>
            <person name="Karpen G.H."/>
            <person name="Kataoka E."/>
            <person name="Keightley P.D."/>
            <person name="Kheradpour P."/>
            <person name="Kirkness E.F."/>
            <person name="Koerich L.B."/>
            <person name="Kristiansen K."/>
            <person name="Kudrna D."/>
            <person name="Kulathinal R.J."/>
            <person name="Kumar S."/>
            <person name="Kwok R."/>
            <person name="Lander E."/>
            <person name="Langley C.H."/>
            <person name="Lapoint R."/>
            <person name="Lazzaro B.P."/>
            <person name="Lee S.J."/>
            <person name="Levesque L."/>
            <person name="Li R."/>
            <person name="Lin C.F."/>
            <person name="Lin M.F."/>
            <person name="Lindblad-Toh K."/>
            <person name="Llopart A."/>
            <person name="Long M."/>
            <person name="Low L."/>
            <person name="Lozovsky E."/>
            <person name="Lu J."/>
            <person name="Luo M."/>
            <person name="Machado C.A."/>
            <person name="Makalowski W."/>
            <person name="Marzo M."/>
            <person name="Matsuda M."/>
            <person name="Matzkin L."/>
            <person name="McAllister B."/>
            <person name="McBride C.S."/>
            <person name="McKernan B."/>
            <person name="McKernan K."/>
            <person name="Mendez-Lago M."/>
            <person name="Minx P."/>
            <person name="Mollenhauer M.U."/>
            <person name="Montooth K."/>
            <person name="Mount S.M."/>
            <person name="Mu X."/>
            <person name="Myers E."/>
            <person name="Negre B."/>
            <person name="Newfeld S."/>
            <person name="Nielsen R."/>
            <person name="Noor M.A."/>
            <person name="O'Grady P."/>
            <person name="Pachter L."/>
            <person name="Papaceit M."/>
            <person name="Parisi M.J."/>
            <person name="Parisi M."/>
            <person name="Parts L."/>
            <person name="Pedersen J.S."/>
            <person name="Pesole G."/>
            <person name="Phillippy A.M."/>
            <person name="Ponting C.P."/>
            <person name="Pop M."/>
            <person name="Porcelli D."/>
            <person name="Powell J.R."/>
            <person name="Prohaska S."/>
            <person name="Pruitt K."/>
            <person name="Puig M."/>
            <person name="Quesneville H."/>
            <person name="Ram K.R."/>
            <person name="Rand D."/>
            <person name="Rasmussen M.D."/>
            <person name="Reed L.K."/>
            <person name="Reenan R."/>
            <person name="Reily A."/>
            <person name="Remington K.A."/>
            <person name="Rieger T.T."/>
            <person name="Ritchie M.G."/>
            <person name="Robin C."/>
            <person name="Rogers Y.H."/>
            <person name="Rohde C."/>
            <person name="Rozas J."/>
            <person name="Rubenfield M.J."/>
            <person name="Ruiz A."/>
            <person name="Russo S."/>
            <person name="Salzberg S.L."/>
            <person name="Sanchez-Gracia A."/>
            <person name="Saranga D.J."/>
            <person name="Sato H."/>
            <person name="Schaeffer S.W."/>
            <person name="Schatz M.C."/>
            <person name="Schlenke T."/>
            <person name="Schwartz R."/>
            <person name="Segarra C."/>
            <person name="Singh R.S."/>
            <person name="Sirot L."/>
            <person name="Sirota M."/>
            <person name="Sisneros N.B."/>
            <person name="Smith C.D."/>
            <person name="Smith T.F."/>
            <person name="Spieth J."/>
            <person name="Stage D.E."/>
            <person name="Stark A."/>
            <person name="Stephan W."/>
            <person name="Strausberg R.L."/>
            <person name="Strempel S."/>
            <person name="Sturgill D."/>
            <person name="Sutton G."/>
            <person name="Sutton G.G."/>
            <person name="Tao W."/>
            <person name="Teichmann S."/>
            <person name="Tobari Y.N."/>
            <person name="Tomimura Y."/>
            <person name="Tsolas J.M."/>
            <person name="Valente V.L."/>
            <person name="Venter E."/>
            <person name="Venter J.C."/>
            <person name="Vicario S."/>
            <person name="Vieira F.G."/>
            <person name="Vilella A.J."/>
            <person name="Villasante A."/>
            <person name="Walenz B."/>
            <person name="Wang J."/>
            <person name="Wasserman M."/>
            <person name="Watts T."/>
            <person name="Wilson D."/>
            <person name="Wilson R.K."/>
            <person name="Wing R.A."/>
            <person name="Wolfner M.F."/>
            <person name="Wong A."/>
            <person name="Wong G.K."/>
            <person name="Wu C.I."/>
            <person name="Wu G."/>
            <person name="Yamamoto D."/>
            <person name="Yang H.P."/>
            <person name="Yang S.P."/>
            <person name="Yorke J.A."/>
            <person name="Yoshida K."/>
            <person name="Zdobnov E."/>
            <person name="Zhang P."/>
            <person name="Zhang Y."/>
            <person name="Zimin A.V."/>
            <person name="Baldwin J."/>
            <person name="Abdouelleil A."/>
            <person name="Abdulkadir J."/>
            <person name="Abebe A."/>
            <person name="Abera B."/>
            <person name="Abreu J."/>
            <person name="Acer S.C."/>
            <person name="Aftuck L."/>
            <person name="Alexander A."/>
            <person name="An P."/>
            <person name="Anderson E."/>
            <person name="Anderson S."/>
            <person name="Arachi H."/>
            <person name="Azer M."/>
            <person name="Bachantsang P."/>
            <person name="Barry A."/>
            <person name="Bayul T."/>
            <person name="Berlin A."/>
            <person name="Bessette D."/>
            <person name="Bloom T."/>
            <person name="Blye J."/>
            <person name="Boguslavskiy L."/>
            <person name="Bonnet C."/>
            <person name="Boukhgalter B."/>
            <person name="Bourzgui I."/>
            <person name="Brown A."/>
            <person name="Cahill P."/>
            <person name="Channer S."/>
            <person name="Cheshatsang Y."/>
            <person name="Chuda L."/>
            <person name="Citroen M."/>
            <person name="Collymore A."/>
            <person name="Cooke P."/>
            <person name="Costello M."/>
            <person name="D'Aco K."/>
            <person name="Daza R."/>
            <person name="De Haan G."/>
            <person name="DeGray S."/>
            <person name="DeMaso C."/>
            <person name="Dhargay N."/>
            <person name="Dooley K."/>
            <person name="Dooley E."/>
            <person name="Doricent M."/>
            <person name="Dorje P."/>
            <person name="Dorjee K."/>
            <person name="Dupes A."/>
            <person name="Elong R."/>
            <person name="Falk J."/>
            <person name="Farina A."/>
            <person name="Faro S."/>
            <person name="Ferguson D."/>
            <person name="Fisher S."/>
            <person name="Foley C.D."/>
            <person name="Franke A."/>
            <person name="Friedrich D."/>
            <person name="Gadbois L."/>
            <person name="Gearin G."/>
            <person name="Gearin C.R."/>
            <person name="Giannoukos G."/>
            <person name="Goode T."/>
            <person name="Graham J."/>
            <person name="Grandbois E."/>
            <person name="Grewal S."/>
            <person name="Gyaltsen K."/>
            <person name="Hafez N."/>
            <person name="Hagos B."/>
            <person name="Hall J."/>
            <person name="Henson C."/>
            <person name="Hollinger A."/>
            <person name="Honan T."/>
            <person name="Huard M.D."/>
            <person name="Hughes L."/>
            <person name="Hurhula B."/>
            <person name="Husby M.E."/>
            <person name="Kamat A."/>
            <person name="Kanga B."/>
            <person name="Kashin S."/>
            <person name="Khazanovich D."/>
            <person name="Kisner P."/>
            <person name="Lance K."/>
            <person name="Lara M."/>
            <person name="Lee W."/>
            <person name="Lennon N."/>
            <person name="Letendre F."/>
            <person name="LeVine R."/>
            <person name="Lipovsky A."/>
            <person name="Liu X."/>
            <person name="Liu J."/>
            <person name="Liu S."/>
            <person name="Lokyitsang T."/>
            <person name="Lokyitsang Y."/>
            <person name="Lubonja R."/>
            <person name="Lui A."/>
            <person name="MacDonald P."/>
            <person name="Magnisalis V."/>
            <person name="Maru K."/>
            <person name="Matthews C."/>
            <person name="McCusker W."/>
            <person name="McDonough S."/>
            <person name="Mehta T."/>
            <person name="Meldrim J."/>
            <person name="Meneus L."/>
            <person name="Mihai O."/>
            <person name="Mihalev A."/>
            <person name="Mihova T."/>
            <person name="Mittelman R."/>
            <person name="Mlenga V."/>
            <person name="Montmayeur A."/>
            <person name="Mulrain L."/>
            <person name="Navidi A."/>
            <person name="Naylor J."/>
            <person name="Negash T."/>
            <person name="Nguyen T."/>
            <person name="Nguyen N."/>
            <person name="Nicol R."/>
            <person name="Norbu C."/>
            <person name="Norbu N."/>
            <person name="Novod N."/>
            <person name="O'Neill B."/>
            <person name="Osman S."/>
            <person name="Markiewicz E."/>
            <person name="Oyono O.L."/>
            <person name="Patti C."/>
            <person name="Phunkhang P."/>
            <person name="Pierre F."/>
            <person name="Priest M."/>
            <person name="Raghuraman S."/>
            <person name="Rege F."/>
            <person name="Reyes R."/>
            <person name="Rise C."/>
            <person name="Rogov P."/>
            <person name="Ross K."/>
            <person name="Ryan E."/>
            <person name="Settipalli S."/>
            <person name="Shea T."/>
            <person name="Sherpa N."/>
            <person name="Shi L."/>
            <person name="Shih D."/>
            <person name="Sparrow T."/>
            <person name="Spaulding J."/>
            <person name="Stalker J."/>
            <person name="Stange-Thomann N."/>
            <person name="Stavropoulos S."/>
            <person name="Stone C."/>
            <person name="Strader C."/>
            <person name="Tesfaye S."/>
            <person name="Thomson T."/>
            <person name="Thoulutsang Y."/>
            <person name="Thoulutsang D."/>
            <person name="Topham K."/>
            <person name="Topping I."/>
            <person name="Tsamla T."/>
            <person name="Vassiliev H."/>
            <person name="Vo A."/>
            <person name="Wangchuk T."/>
            <person name="Wangdi T."/>
            <person name="Weiand M."/>
            <person name="Wilkinson J."/>
            <person name="Wilson A."/>
            <person name="Yadav S."/>
            <person name="Young G."/>
            <person name="Yu Q."/>
            <person name="Zembek L."/>
            <person name="Zhong D."/>
            <person name="Zimmer A."/>
            <person name="Zwirko Z."/>
            <person name="Jaffe D.B."/>
            <person name="Alvarez P."/>
            <person name="Brockman W."/>
            <person name="Butler J."/>
            <person name="Chin C."/>
            <person name="Gnerre S."/>
            <person name="Grabherr M."/>
            <person name="Kleber M."/>
            <person name="Mauceli E."/>
            <person name="MacCallum I."/>
        </authorList>
    </citation>
    <scope>NUCLEOTIDE SEQUENCE [LARGE SCALE GENOMIC DNA]</scope>
    <source>
        <strain evidence="3">Tucson 14030-0811.24</strain>
    </source>
</reference>